<accession>A0A6G8INH6</accession>
<gene>
    <name evidence="2" type="ORF">G9Q37_21650</name>
</gene>
<evidence type="ECO:0000313" key="3">
    <source>
        <dbReference type="Proteomes" id="UP000503162"/>
    </source>
</evidence>
<keyword evidence="1" id="KW-0812">Transmembrane</keyword>
<reference evidence="2 3" key="1">
    <citation type="submission" date="2020-03" db="EMBL/GenBank/DDBJ databases">
        <title>Hydrogenophaga sp. nov. isolated from cyanobacterial mat.</title>
        <authorList>
            <person name="Thorat V."/>
            <person name="Kirdat K."/>
            <person name="Tiwarekar B."/>
            <person name="Costa E.D."/>
            <person name="Yadav A."/>
        </authorList>
    </citation>
    <scope>NUCLEOTIDE SEQUENCE [LARGE SCALE GENOMIC DNA]</scope>
    <source>
        <strain evidence="2 3">BA0156</strain>
    </source>
</reference>
<organism evidence="2 3">
    <name type="scientific">Hydrogenophaga crocea</name>
    <dbReference type="NCBI Taxonomy" id="2716225"/>
    <lineage>
        <taxon>Bacteria</taxon>
        <taxon>Pseudomonadati</taxon>
        <taxon>Pseudomonadota</taxon>
        <taxon>Betaproteobacteria</taxon>
        <taxon>Burkholderiales</taxon>
        <taxon>Comamonadaceae</taxon>
        <taxon>Hydrogenophaga</taxon>
    </lineage>
</organism>
<dbReference type="Proteomes" id="UP000503162">
    <property type="component" value="Chromosome"/>
</dbReference>
<keyword evidence="1" id="KW-1133">Transmembrane helix</keyword>
<evidence type="ECO:0000256" key="1">
    <source>
        <dbReference type="SAM" id="Phobius"/>
    </source>
</evidence>
<feature type="transmembrane region" description="Helical" evidence="1">
    <location>
        <begin position="12"/>
        <end position="29"/>
    </location>
</feature>
<keyword evidence="3" id="KW-1185">Reference proteome</keyword>
<dbReference type="AlphaFoldDB" id="A0A6G8INH6"/>
<feature type="transmembrane region" description="Helical" evidence="1">
    <location>
        <begin position="70"/>
        <end position="88"/>
    </location>
</feature>
<sequence>MNAWSGLSASHAVWLALAVVALELLLRLWRWGFGPRRSGQATAVWHAGAGLALLLALLEATSDARTPAILLWLALGGVLHAAACLPGLRQVDTR</sequence>
<evidence type="ECO:0000313" key="2">
    <source>
        <dbReference type="EMBL" id="QIM54585.1"/>
    </source>
</evidence>
<dbReference type="RefSeq" id="WP_166230737.1">
    <property type="nucleotide sequence ID" value="NZ_CP049989.1"/>
</dbReference>
<proteinExistence type="predicted"/>
<name>A0A6G8INH6_9BURK</name>
<dbReference type="KEGG" id="hcz:G9Q37_21650"/>
<dbReference type="EMBL" id="CP049989">
    <property type="protein sequence ID" value="QIM54585.1"/>
    <property type="molecule type" value="Genomic_DNA"/>
</dbReference>
<feature type="transmembrane region" description="Helical" evidence="1">
    <location>
        <begin position="41"/>
        <end position="58"/>
    </location>
</feature>
<protein>
    <submittedName>
        <fullName evidence="2">Uncharacterized protein</fullName>
    </submittedName>
</protein>
<keyword evidence="1" id="KW-0472">Membrane</keyword>